<evidence type="ECO:0000256" key="1">
    <source>
        <dbReference type="ARBA" id="ARBA00001933"/>
    </source>
</evidence>
<keyword evidence="3 6" id="KW-0032">Aminotransferase</keyword>
<protein>
    <recommendedName>
        <fullName evidence="6">Aminotransferase</fullName>
        <ecNumber evidence="6">2.6.1.-</ecNumber>
    </recommendedName>
</protein>
<organism evidence="8 9">
    <name type="scientific">Aminomonas paucivorans DSM 12260</name>
    <dbReference type="NCBI Taxonomy" id="584708"/>
    <lineage>
        <taxon>Bacteria</taxon>
        <taxon>Thermotogati</taxon>
        <taxon>Synergistota</taxon>
        <taxon>Synergistia</taxon>
        <taxon>Synergistales</taxon>
        <taxon>Synergistaceae</taxon>
        <taxon>Aminomonas</taxon>
    </lineage>
</organism>
<reference evidence="8 9" key="1">
    <citation type="journal article" date="2010" name="Stand. Genomic Sci.">
        <title>Non-contiguous finished genome sequence of Aminomonas paucivorans type strain (GLU-3).</title>
        <authorList>
            <person name="Pitluck S."/>
            <person name="Yasawong M."/>
            <person name="Held B."/>
            <person name="Lapidus A."/>
            <person name="Nolan M."/>
            <person name="Copeland A."/>
            <person name="Lucas S."/>
            <person name="Del Rio T.G."/>
            <person name="Tice H."/>
            <person name="Cheng J.F."/>
            <person name="Chertkov O."/>
            <person name="Goodwin L."/>
            <person name="Tapia R."/>
            <person name="Han C."/>
            <person name="Liolios K."/>
            <person name="Ivanova N."/>
            <person name="Mavromatis K."/>
            <person name="Ovchinnikova G."/>
            <person name="Pati A."/>
            <person name="Chen A."/>
            <person name="Palaniappan K."/>
            <person name="Land M."/>
            <person name="Hauser L."/>
            <person name="Chang Y.J."/>
            <person name="Jeffries C.D."/>
            <person name="Pukall R."/>
            <person name="Spring S."/>
            <person name="Rohde M."/>
            <person name="Sikorski J."/>
            <person name="Goker M."/>
            <person name="Woyke T."/>
            <person name="Bristow J."/>
            <person name="Eisen J.A."/>
            <person name="Markowitz V."/>
            <person name="Hugenholtz P."/>
            <person name="Kyrpides N.C."/>
            <person name="Klenk H.P."/>
        </authorList>
    </citation>
    <scope>NUCLEOTIDE SEQUENCE [LARGE SCALE GENOMIC DNA]</scope>
    <source>
        <strain evidence="8 9">DSM 12260</strain>
    </source>
</reference>
<evidence type="ECO:0000256" key="6">
    <source>
        <dbReference type="RuleBase" id="RU000481"/>
    </source>
</evidence>
<gene>
    <name evidence="8" type="ORF">Apau_0682</name>
</gene>
<dbReference type="FunFam" id="3.40.640.10:FF:000033">
    <property type="entry name" value="Aspartate aminotransferase"/>
    <property type="match status" value="1"/>
</dbReference>
<dbReference type="CDD" id="cd00609">
    <property type="entry name" value="AAT_like"/>
    <property type="match status" value="1"/>
</dbReference>
<comment type="similarity">
    <text evidence="2 6">Belongs to the class-I pyridoxal-phosphate-dependent aminotransferase family.</text>
</comment>
<accession>E3CUN1</accession>
<dbReference type="STRING" id="584708.Apau_0682"/>
<keyword evidence="5" id="KW-0663">Pyridoxal phosphate</keyword>
<dbReference type="InterPro" id="IPR050596">
    <property type="entry name" value="AspAT/PAT-like"/>
</dbReference>
<feature type="domain" description="Aminotransferase class I/classII large" evidence="7">
    <location>
        <begin position="30"/>
        <end position="376"/>
    </location>
</feature>
<dbReference type="InterPro" id="IPR015424">
    <property type="entry name" value="PyrdxlP-dep_Trfase"/>
</dbReference>
<dbReference type="PANTHER" id="PTHR46383">
    <property type="entry name" value="ASPARTATE AMINOTRANSFERASE"/>
    <property type="match status" value="1"/>
</dbReference>
<evidence type="ECO:0000256" key="3">
    <source>
        <dbReference type="ARBA" id="ARBA00022576"/>
    </source>
</evidence>
<evidence type="ECO:0000313" key="8">
    <source>
        <dbReference type="EMBL" id="EFQ23111.1"/>
    </source>
</evidence>
<dbReference type="InterPro" id="IPR004838">
    <property type="entry name" value="NHTrfase_class1_PyrdxlP-BS"/>
</dbReference>
<dbReference type="GO" id="GO:0006520">
    <property type="term" value="P:amino acid metabolic process"/>
    <property type="evidence" value="ECO:0007669"/>
    <property type="project" value="InterPro"/>
</dbReference>
<evidence type="ECO:0000256" key="5">
    <source>
        <dbReference type="ARBA" id="ARBA00022898"/>
    </source>
</evidence>
<evidence type="ECO:0000259" key="7">
    <source>
        <dbReference type="Pfam" id="PF00155"/>
    </source>
</evidence>
<dbReference type="EMBL" id="CM001022">
    <property type="protein sequence ID" value="EFQ23111.1"/>
    <property type="molecule type" value="Genomic_DNA"/>
</dbReference>
<dbReference type="Pfam" id="PF00155">
    <property type="entry name" value="Aminotran_1_2"/>
    <property type="match status" value="1"/>
</dbReference>
<dbReference type="PANTHER" id="PTHR46383:SF1">
    <property type="entry name" value="ASPARTATE AMINOTRANSFERASE"/>
    <property type="match status" value="1"/>
</dbReference>
<dbReference type="AlphaFoldDB" id="E3CUN1"/>
<evidence type="ECO:0000256" key="4">
    <source>
        <dbReference type="ARBA" id="ARBA00022679"/>
    </source>
</evidence>
<dbReference type="EC" id="2.6.1.-" evidence="6"/>
<dbReference type="Gene3D" id="3.40.640.10">
    <property type="entry name" value="Type I PLP-dependent aspartate aminotransferase-like (Major domain)"/>
    <property type="match status" value="1"/>
</dbReference>
<evidence type="ECO:0000256" key="2">
    <source>
        <dbReference type="ARBA" id="ARBA00007441"/>
    </source>
</evidence>
<sequence length="391" mass="43053">MRSKVVSRFRCLEPSSMMKMFKEASKRSGLINLSLGEPDVPTDPSIVEALRQAGLEGHTHYAPSSGIPELRGAIRGYWSRTYGLEVPLEQVLVTNGGSQACHLAFQVLLEPGDEVVLLEPYFTFYAQQVCYHGGVAVPVVCREENGFVPRVEDIERVLTPRTKMLVLNSPCNPSGAVFDRATLQGIADLAERHDLIVLSDELYESFVYEGEHVPFATLPGMRRRTLTVGGFSKSFAMCGWRIGYVLGPEEILRPMDLLAIVQTLCVNSLVQRAALYALENGAPFTRRLHDLFRDRVRCASEGLNGLPGLSCGVPKGSFYVFFDVSRTGLSGEDFAWRMLEEAGVVMVPGGAFGTSFPHHVRLAATVPEERLREAFGRMKPVLEGLVRDGAA</sequence>
<keyword evidence="4 6" id="KW-0808">Transferase</keyword>
<dbReference type="PROSITE" id="PS00105">
    <property type="entry name" value="AA_TRANSFER_CLASS_1"/>
    <property type="match status" value="1"/>
</dbReference>
<dbReference type="InterPro" id="IPR004839">
    <property type="entry name" value="Aminotransferase_I/II_large"/>
</dbReference>
<dbReference type="RefSeq" id="WP_006300273.1">
    <property type="nucleotide sequence ID" value="NZ_CM001022.1"/>
</dbReference>
<dbReference type="GO" id="GO:0008483">
    <property type="term" value="F:transaminase activity"/>
    <property type="evidence" value="ECO:0007669"/>
    <property type="project" value="UniProtKB-KW"/>
</dbReference>
<dbReference type="PaxDb" id="584708-Apau_0682"/>
<name>E3CUN1_9BACT</name>
<dbReference type="OrthoDB" id="9802328at2"/>
<dbReference type="HOGENOM" id="CLU_017584_4_3_0"/>
<dbReference type="SUPFAM" id="SSF53383">
    <property type="entry name" value="PLP-dependent transferases"/>
    <property type="match status" value="1"/>
</dbReference>
<dbReference type="InterPro" id="IPR015422">
    <property type="entry name" value="PyrdxlP-dep_Trfase_small"/>
</dbReference>
<evidence type="ECO:0000313" key="9">
    <source>
        <dbReference type="Proteomes" id="UP000005096"/>
    </source>
</evidence>
<dbReference type="Gene3D" id="3.90.1150.10">
    <property type="entry name" value="Aspartate Aminotransferase, domain 1"/>
    <property type="match status" value="1"/>
</dbReference>
<proteinExistence type="inferred from homology"/>
<keyword evidence="9" id="KW-1185">Reference proteome</keyword>
<comment type="cofactor">
    <cofactor evidence="1 6">
        <name>pyridoxal 5'-phosphate</name>
        <dbReference type="ChEBI" id="CHEBI:597326"/>
    </cofactor>
</comment>
<dbReference type="eggNOG" id="COG0436">
    <property type="taxonomic scope" value="Bacteria"/>
</dbReference>
<dbReference type="Proteomes" id="UP000005096">
    <property type="component" value="Chromosome"/>
</dbReference>
<dbReference type="InterPro" id="IPR015421">
    <property type="entry name" value="PyrdxlP-dep_Trfase_major"/>
</dbReference>
<dbReference type="GO" id="GO:0030170">
    <property type="term" value="F:pyridoxal phosphate binding"/>
    <property type="evidence" value="ECO:0007669"/>
    <property type="project" value="InterPro"/>
</dbReference>